<dbReference type="OrthoDB" id="5522215at2"/>
<accession>G2LK55</accession>
<keyword evidence="4" id="KW-1185">Reference proteome</keyword>
<dbReference type="RefSeq" id="WP_014101280.1">
    <property type="nucleotide sequence ID" value="NC_016025.1"/>
</dbReference>
<proteinExistence type="predicted"/>
<feature type="domain" description="Co-chaperone DjlA N-terminal" evidence="2">
    <location>
        <begin position="39"/>
        <end position="140"/>
    </location>
</feature>
<evidence type="ECO:0000259" key="2">
    <source>
        <dbReference type="Pfam" id="PF05099"/>
    </source>
</evidence>
<dbReference type="KEGG" id="ctm:Cabther_B0544"/>
<dbReference type="Proteomes" id="UP000006791">
    <property type="component" value="Chromosome 2"/>
</dbReference>
<evidence type="ECO:0000313" key="3">
    <source>
        <dbReference type="EMBL" id="AEP13542.1"/>
    </source>
</evidence>
<feature type="region of interest" description="Disordered" evidence="1">
    <location>
        <begin position="1"/>
        <end position="24"/>
    </location>
</feature>
<gene>
    <name evidence="3" type="ordered locus">Cabther_B0544</name>
</gene>
<protein>
    <recommendedName>
        <fullName evidence="2">Co-chaperone DjlA N-terminal domain-containing protein</fullName>
    </recommendedName>
</protein>
<dbReference type="HOGENOM" id="CLU_1812509_0_0_0"/>
<dbReference type="InterPro" id="IPR007791">
    <property type="entry name" value="DjlA_N"/>
</dbReference>
<dbReference type="CDD" id="cd07176">
    <property type="entry name" value="terB"/>
    <property type="match status" value="1"/>
</dbReference>
<dbReference type="AlphaFoldDB" id="G2LK55"/>
<sequence>MEDNTTPDVPSTEDPNEVPKDDQPFAGFPREELLAFVRGVANIIAADGKVAEEERVMLYGLIHQTGLSILDDDVKAAVEAELAGPSPIEKVIKPVTNPLLRRALYQTCVEVAVADGHLADEERLKLVEIAGLFGLNTDAARDFIQWTLDSIAIEQRGREIIAKL</sequence>
<dbReference type="Gene3D" id="1.10.3680.10">
    <property type="entry name" value="TerB-like"/>
    <property type="match status" value="1"/>
</dbReference>
<evidence type="ECO:0000313" key="4">
    <source>
        <dbReference type="Proteomes" id="UP000006791"/>
    </source>
</evidence>
<dbReference type="Pfam" id="PF05099">
    <property type="entry name" value="TerB"/>
    <property type="match status" value="1"/>
</dbReference>
<dbReference type="STRING" id="981222.Cabther_B0544"/>
<dbReference type="EMBL" id="CP002515">
    <property type="protein sequence ID" value="AEP13542.1"/>
    <property type="molecule type" value="Genomic_DNA"/>
</dbReference>
<dbReference type="InterPro" id="IPR029024">
    <property type="entry name" value="TerB-like"/>
</dbReference>
<organism evidence="3 4">
    <name type="scientific">Chloracidobacterium thermophilum (strain B)</name>
    <dbReference type="NCBI Taxonomy" id="981222"/>
    <lineage>
        <taxon>Bacteria</taxon>
        <taxon>Pseudomonadati</taxon>
        <taxon>Acidobacteriota</taxon>
        <taxon>Terriglobia</taxon>
        <taxon>Terriglobales</taxon>
        <taxon>Acidobacteriaceae</taxon>
        <taxon>Chloracidobacterium</taxon>
    </lineage>
</organism>
<evidence type="ECO:0000256" key="1">
    <source>
        <dbReference type="SAM" id="MobiDB-lite"/>
    </source>
</evidence>
<dbReference type="SUPFAM" id="SSF158682">
    <property type="entry name" value="TerB-like"/>
    <property type="match status" value="1"/>
</dbReference>
<reference evidence="3 4" key="1">
    <citation type="journal article" date="2012" name="Environ. Microbiol.">
        <title>Complete genome of Candidatus Chloracidobacterium thermophilum, a chlorophyll-based photoheterotroph belonging to the phylum Acidobacteria.</title>
        <authorList>
            <person name="Garcia Costas A.M."/>
            <person name="Liu Z."/>
            <person name="Tomsho L.P."/>
            <person name="Schuster S.C."/>
            <person name="Ward D.M."/>
            <person name="Bryant D.A."/>
        </authorList>
    </citation>
    <scope>NUCLEOTIDE SEQUENCE [LARGE SCALE GENOMIC DNA]</scope>
    <source>
        <strain evidence="3 4">B</strain>
    </source>
</reference>
<name>G2LK55_CHLTF</name>